<proteinExistence type="predicted"/>
<evidence type="ECO:0000313" key="1">
    <source>
        <dbReference type="EMBL" id="TBU60791.1"/>
    </source>
</evidence>
<protein>
    <submittedName>
        <fullName evidence="1">Uncharacterized protein</fullName>
    </submittedName>
</protein>
<organism evidence="1 2">
    <name type="scientific">Dichomitus squalens</name>
    <dbReference type="NCBI Taxonomy" id="114155"/>
    <lineage>
        <taxon>Eukaryota</taxon>
        <taxon>Fungi</taxon>
        <taxon>Dikarya</taxon>
        <taxon>Basidiomycota</taxon>
        <taxon>Agaricomycotina</taxon>
        <taxon>Agaricomycetes</taxon>
        <taxon>Polyporales</taxon>
        <taxon>Polyporaceae</taxon>
        <taxon>Dichomitus</taxon>
    </lineage>
</organism>
<evidence type="ECO:0000313" key="2">
    <source>
        <dbReference type="Proteomes" id="UP000292082"/>
    </source>
</evidence>
<name>A0A4Q9P3E4_9APHY</name>
<gene>
    <name evidence="1" type="ORF">BD310DRAFT_922068</name>
</gene>
<keyword evidence="2" id="KW-1185">Reference proteome</keyword>
<accession>A0A4Q9P3E4</accession>
<sequence length="239" mass="27041">MYTAPLTISERAHKRPRGDGDVAREKEGRLARVAWHAMRTWMKGGGTLGEWDVIILQCPESSLSSGVDPRPREPTTSLPVHVFVRREHPHPLERVLRRRGGWCRCRCVVIWVVLFGCEVAFLPRSVVLLGARGLAVGERHEAPVAACVGVDRVRLVHRFELRNAEFDRRDGAELEVLRHQALHVRPEGLPRPEPERHLADVVVGVDVLRDVLMVDLQGHHPERVCGREGTAVRGRRREV</sequence>
<dbReference type="Proteomes" id="UP000292082">
    <property type="component" value="Unassembled WGS sequence"/>
</dbReference>
<dbReference type="EMBL" id="ML145102">
    <property type="protein sequence ID" value="TBU60791.1"/>
    <property type="molecule type" value="Genomic_DNA"/>
</dbReference>
<dbReference type="AlphaFoldDB" id="A0A4Q9P3E4"/>
<reference evidence="1 2" key="1">
    <citation type="submission" date="2019-01" db="EMBL/GenBank/DDBJ databases">
        <title>Draft genome sequences of three monokaryotic isolates of the white-rot basidiomycete fungus Dichomitus squalens.</title>
        <authorList>
            <consortium name="DOE Joint Genome Institute"/>
            <person name="Lopez S.C."/>
            <person name="Andreopoulos B."/>
            <person name="Pangilinan J."/>
            <person name="Lipzen A."/>
            <person name="Riley R."/>
            <person name="Ahrendt S."/>
            <person name="Ng V."/>
            <person name="Barry K."/>
            <person name="Daum C."/>
            <person name="Grigoriev I.V."/>
            <person name="Hilden K.S."/>
            <person name="Makela M.R."/>
            <person name="de Vries R.P."/>
        </authorList>
    </citation>
    <scope>NUCLEOTIDE SEQUENCE [LARGE SCALE GENOMIC DNA]</scope>
    <source>
        <strain evidence="1 2">CBS 464.89</strain>
    </source>
</reference>